<evidence type="ECO:0000256" key="2">
    <source>
        <dbReference type="ARBA" id="ARBA00022475"/>
    </source>
</evidence>
<gene>
    <name evidence="9" type="primary">phnC</name>
    <name evidence="9" type="ORF">FX155_08320</name>
</gene>
<keyword evidence="4 9" id="KW-0067">ATP-binding</keyword>
<dbReference type="PANTHER" id="PTHR43166">
    <property type="entry name" value="AMINO ACID IMPORT ATP-BINDING PROTEIN"/>
    <property type="match status" value="1"/>
</dbReference>
<dbReference type="Proteomes" id="UP000441455">
    <property type="component" value="Unassembled WGS sequence"/>
</dbReference>
<dbReference type="InterPro" id="IPR017871">
    <property type="entry name" value="ABC_transporter-like_CS"/>
</dbReference>
<dbReference type="GO" id="GO:0015416">
    <property type="term" value="F:ABC-type phosphonate transporter activity"/>
    <property type="evidence" value="ECO:0007669"/>
    <property type="project" value="InterPro"/>
</dbReference>
<protein>
    <submittedName>
        <fullName evidence="9">Phosphonate ABC transporter ATP-binding protein</fullName>
    </submittedName>
</protein>
<dbReference type="PANTHER" id="PTHR43166:SF6">
    <property type="entry name" value="PHOSPHONATES IMPORT ATP-BINDING PROTEIN PHNC"/>
    <property type="match status" value="1"/>
</dbReference>
<dbReference type="GO" id="GO:0016020">
    <property type="term" value="C:membrane"/>
    <property type="evidence" value="ECO:0007669"/>
    <property type="project" value="InterPro"/>
</dbReference>
<dbReference type="SUPFAM" id="SSF52540">
    <property type="entry name" value="P-loop containing nucleoside triphosphate hydrolases"/>
    <property type="match status" value="1"/>
</dbReference>
<keyword evidence="7" id="KW-0472">Membrane</keyword>
<dbReference type="PROSITE" id="PS00211">
    <property type="entry name" value="ABC_TRANSPORTER_1"/>
    <property type="match status" value="1"/>
</dbReference>
<dbReference type="InterPro" id="IPR027417">
    <property type="entry name" value="P-loop_NTPase"/>
</dbReference>
<evidence type="ECO:0000256" key="7">
    <source>
        <dbReference type="ARBA" id="ARBA00023136"/>
    </source>
</evidence>
<keyword evidence="6" id="KW-1278">Translocase</keyword>
<dbReference type="InterPro" id="IPR050086">
    <property type="entry name" value="MetN_ABC_transporter-like"/>
</dbReference>
<sequence length="250" mass="27705">MNPTALELKNIIQAYEKGHPILQGVSLSVPRGSFVSLIGPSGAGKTTLLRLFNGMVRPLSGEVWVEGRRFDTLKGKHRRQVQQQVGMIFQDFCLVEESTCLENVLCGALGRISLWRALWGKFPEEEVSKARQALEMVGLGDREDTLAGSLSGGQKQRVAIARTLVQEASVILADEPVASLDPGTGQAILELLRKLQEIRGLTVVMNSHNVEQAMAFSQQVMGLRQGRILFQGPPEAWTEDRLRQLYRRES</sequence>
<evidence type="ECO:0000313" key="10">
    <source>
        <dbReference type="Proteomes" id="UP000441455"/>
    </source>
</evidence>
<dbReference type="InterPro" id="IPR003593">
    <property type="entry name" value="AAA+_ATPase"/>
</dbReference>
<keyword evidence="1" id="KW-0813">Transport</keyword>
<dbReference type="Pfam" id="PF00005">
    <property type="entry name" value="ABC_tran"/>
    <property type="match status" value="1"/>
</dbReference>
<keyword evidence="2" id="KW-1003">Cell membrane</keyword>
<dbReference type="NCBIfam" id="TIGR02315">
    <property type="entry name" value="ABC_phnC"/>
    <property type="match status" value="1"/>
</dbReference>
<evidence type="ECO:0000256" key="6">
    <source>
        <dbReference type="ARBA" id="ARBA00022967"/>
    </source>
</evidence>
<comment type="caution">
    <text evidence="9">The sequence shown here is derived from an EMBL/GenBank/DDBJ whole genome shotgun (WGS) entry which is preliminary data.</text>
</comment>
<dbReference type="AlphaFoldDB" id="A0A6N7VLK3"/>
<keyword evidence="5" id="KW-0918">Phosphonate transport</keyword>
<dbReference type="PROSITE" id="PS50893">
    <property type="entry name" value="ABC_TRANSPORTER_2"/>
    <property type="match status" value="1"/>
</dbReference>
<evidence type="ECO:0000256" key="5">
    <source>
        <dbReference type="ARBA" id="ARBA00022885"/>
    </source>
</evidence>
<dbReference type="GO" id="GO:0005524">
    <property type="term" value="F:ATP binding"/>
    <property type="evidence" value="ECO:0007669"/>
    <property type="project" value="UniProtKB-KW"/>
</dbReference>
<dbReference type="OrthoDB" id="9802264at2"/>
<dbReference type="Gene3D" id="3.40.50.300">
    <property type="entry name" value="P-loop containing nucleotide triphosphate hydrolases"/>
    <property type="match status" value="1"/>
</dbReference>
<accession>A0A6N7VLK3</accession>
<dbReference type="RefSeq" id="WP_154488410.1">
    <property type="nucleotide sequence ID" value="NZ_JAYLVM010000123.1"/>
</dbReference>
<reference evidence="9 10" key="1">
    <citation type="submission" date="2019-08" db="EMBL/GenBank/DDBJ databases">
        <title>In-depth cultivation of the pig gut microbiome towards novel bacterial diversity and tailored functional studies.</title>
        <authorList>
            <person name="Wylensek D."/>
            <person name="Hitch T.C.A."/>
            <person name="Clavel T."/>
        </authorList>
    </citation>
    <scope>NUCLEOTIDE SEQUENCE [LARGE SCALE GENOMIC DNA]</scope>
    <source>
        <strain evidence="9 10">WCA-389-WT-5B</strain>
    </source>
</reference>
<proteinExistence type="predicted"/>
<dbReference type="SMART" id="SM00382">
    <property type="entry name" value="AAA"/>
    <property type="match status" value="1"/>
</dbReference>
<organism evidence="9 10">
    <name type="scientific">Acidaminococcus fermentans</name>
    <dbReference type="NCBI Taxonomy" id="905"/>
    <lineage>
        <taxon>Bacteria</taxon>
        <taxon>Bacillati</taxon>
        <taxon>Bacillota</taxon>
        <taxon>Negativicutes</taxon>
        <taxon>Acidaminococcales</taxon>
        <taxon>Acidaminococcaceae</taxon>
        <taxon>Acidaminococcus</taxon>
    </lineage>
</organism>
<dbReference type="InterPro" id="IPR012693">
    <property type="entry name" value="ABC_transpr_PhnC"/>
</dbReference>
<dbReference type="InterPro" id="IPR003439">
    <property type="entry name" value="ABC_transporter-like_ATP-bd"/>
</dbReference>
<dbReference type="GO" id="GO:0016887">
    <property type="term" value="F:ATP hydrolysis activity"/>
    <property type="evidence" value="ECO:0007669"/>
    <property type="project" value="InterPro"/>
</dbReference>
<evidence type="ECO:0000259" key="8">
    <source>
        <dbReference type="PROSITE" id="PS50893"/>
    </source>
</evidence>
<evidence type="ECO:0000313" key="9">
    <source>
        <dbReference type="EMBL" id="MSS82594.1"/>
    </source>
</evidence>
<dbReference type="CDD" id="cd03256">
    <property type="entry name" value="ABC_PhnC_transporter"/>
    <property type="match status" value="1"/>
</dbReference>
<dbReference type="EMBL" id="VULN01000011">
    <property type="protein sequence ID" value="MSS82594.1"/>
    <property type="molecule type" value="Genomic_DNA"/>
</dbReference>
<feature type="domain" description="ABC transporter" evidence="8">
    <location>
        <begin position="6"/>
        <end position="250"/>
    </location>
</feature>
<evidence type="ECO:0000256" key="1">
    <source>
        <dbReference type="ARBA" id="ARBA00022448"/>
    </source>
</evidence>
<keyword evidence="3" id="KW-0547">Nucleotide-binding</keyword>
<evidence type="ECO:0000256" key="4">
    <source>
        <dbReference type="ARBA" id="ARBA00022840"/>
    </source>
</evidence>
<name>A0A6N7VLK3_ACIFE</name>
<evidence type="ECO:0000256" key="3">
    <source>
        <dbReference type="ARBA" id="ARBA00022741"/>
    </source>
</evidence>